<dbReference type="AlphaFoldDB" id="A0AAP2CL63"/>
<comment type="caution">
    <text evidence="1">The sequence shown here is derived from an EMBL/GenBank/DDBJ whole genome shotgun (WGS) entry which is preliminary data.</text>
</comment>
<sequence length="127" mass="14965">MAFEGEYRKIKAKSEFIRSANEAWSKDFEILQTWRKKGQESEKSQDYLAAIEFYKICIQHGKGSDFLTLANYVHDINRIIILYTKTRQISPLTQLLESLLLDYPKSLHVAEWQIRLKTISKDHPTQM</sequence>
<dbReference type="EMBL" id="JAHCMY010000020">
    <property type="protein sequence ID" value="MBS9525804.1"/>
    <property type="molecule type" value="Genomic_DNA"/>
</dbReference>
<dbReference type="Proteomes" id="UP001319104">
    <property type="component" value="Unassembled WGS sequence"/>
</dbReference>
<name>A0AAP2CL63_9BACT</name>
<evidence type="ECO:0000313" key="2">
    <source>
        <dbReference type="Proteomes" id="UP001319104"/>
    </source>
</evidence>
<keyword evidence="2" id="KW-1185">Reference proteome</keyword>
<accession>A0AAP2CL63</accession>
<organism evidence="1 2">
    <name type="scientific">Litoribacter ruber</name>
    <dbReference type="NCBI Taxonomy" id="702568"/>
    <lineage>
        <taxon>Bacteria</taxon>
        <taxon>Pseudomonadati</taxon>
        <taxon>Bacteroidota</taxon>
        <taxon>Cytophagia</taxon>
        <taxon>Cytophagales</taxon>
        <taxon>Cyclobacteriaceae</taxon>
        <taxon>Litoribacter</taxon>
    </lineage>
</organism>
<proteinExistence type="predicted"/>
<gene>
    <name evidence="1" type="ORF">KI659_17420</name>
</gene>
<reference evidence="1 2" key="1">
    <citation type="submission" date="2021-05" db="EMBL/GenBank/DDBJ databases">
        <authorList>
            <person name="Zhang Z.D."/>
            <person name="Osman G."/>
        </authorList>
    </citation>
    <scope>NUCLEOTIDE SEQUENCE [LARGE SCALE GENOMIC DNA]</scope>
    <source>
        <strain evidence="1 2">KCTC 32217</strain>
    </source>
</reference>
<protein>
    <submittedName>
        <fullName evidence="1">Uncharacterized protein</fullName>
    </submittedName>
</protein>
<evidence type="ECO:0000313" key="1">
    <source>
        <dbReference type="EMBL" id="MBS9525804.1"/>
    </source>
</evidence>
<dbReference type="RefSeq" id="WP_213946665.1">
    <property type="nucleotide sequence ID" value="NZ_JAHCMY010000020.1"/>
</dbReference>